<evidence type="ECO:0000313" key="4">
    <source>
        <dbReference type="Proteomes" id="UP000694396"/>
    </source>
</evidence>
<dbReference type="GO" id="GO:0042138">
    <property type="term" value="P:meiotic DNA double-strand break formation"/>
    <property type="evidence" value="ECO:0007669"/>
    <property type="project" value="InterPro"/>
</dbReference>
<reference evidence="3" key="2">
    <citation type="submission" date="2025-09" db="UniProtKB">
        <authorList>
            <consortium name="Ensembl"/>
        </authorList>
    </citation>
    <scope>IDENTIFICATION</scope>
</reference>
<proteinExistence type="inferred from homology"/>
<dbReference type="GO" id="GO:0007129">
    <property type="term" value="P:homologous chromosome pairing at meiosis"/>
    <property type="evidence" value="ECO:0007669"/>
    <property type="project" value="TreeGrafter"/>
</dbReference>
<dbReference type="Pfam" id="PF13971">
    <property type="entry name" value="Mei4"/>
    <property type="match status" value="1"/>
</dbReference>
<accession>A0A8C3RDA2</accession>
<evidence type="ECO:0000256" key="1">
    <source>
        <dbReference type="ARBA" id="ARBA00023254"/>
    </source>
</evidence>
<dbReference type="GO" id="GO:0006310">
    <property type="term" value="P:DNA recombination"/>
    <property type="evidence" value="ECO:0007669"/>
    <property type="project" value="InterPro"/>
</dbReference>
<dbReference type="GO" id="GO:0000800">
    <property type="term" value="C:lateral element"/>
    <property type="evidence" value="ECO:0007669"/>
    <property type="project" value="TreeGrafter"/>
</dbReference>
<comment type="similarity">
    <text evidence="2">Belongs to the MEI4L family.</text>
</comment>
<keyword evidence="1" id="KW-0469">Meiosis</keyword>
<evidence type="ECO:0000256" key="2">
    <source>
        <dbReference type="ARBA" id="ARBA00093453"/>
    </source>
</evidence>
<organism evidence="3 4">
    <name type="scientific">Cyanoderma ruficeps</name>
    <name type="common">rufous-capped babbler</name>
    <dbReference type="NCBI Taxonomy" id="181631"/>
    <lineage>
        <taxon>Eukaryota</taxon>
        <taxon>Metazoa</taxon>
        <taxon>Chordata</taxon>
        <taxon>Craniata</taxon>
        <taxon>Vertebrata</taxon>
        <taxon>Euteleostomi</taxon>
        <taxon>Archelosauria</taxon>
        <taxon>Archosauria</taxon>
        <taxon>Dinosauria</taxon>
        <taxon>Saurischia</taxon>
        <taxon>Theropoda</taxon>
        <taxon>Coelurosauria</taxon>
        <taxon>Aves</taxon>
        <taxon>Neognathae</taxon>
        <taxon>Neoaves</taxon>
        <taxon>Telluraves</taxon>
        <taxon>Australaves</taxon>
        <taxon>Passeriformes</taxon>
        <taxon>Sylvioidea</taxon>
        <taxon>Timaliidae</taxon>
        <taxon>Cyanoderma</taxon>
    </lineage>
</organism>
<protein>
    <submittedName>
        <fullName evidence="3">Meiotic double-stranded break formation protein 4</fullName>
    </submittedName>
</protein>
<keyword evidence="4" id="KW-1185">Reference proteome</keyword>
<dbReference type="Ensembl" id="ENSCRFT00000019872.1">
    <property type="protein sequence ID" value="ENSCRFP00000019228.1"/>
    <property type="gene ID" value="ENSCRFG00000014421.1"/>
</dbReference>
<sequence length="397" mass="45531">MDLEFFCGRENQIFYLKISKLALAFAIIHSKPAGKSSKEYTEYLAKTVSEQDFGWKWKVEVLEAEVLRLRQELLCSKRILWAKGPKKHPFLSRFLYSSQLEDSGCDVCNDSAFDSLGIASDFHQSEHNVNTSKHWLERVPPLNLCHTSEEQSVPAPVHFLQCLLEIRQLSEGGILQADFSELENDSFTICNSVSQLLDGLTFFYNSPKFPAPSFLTEGVRVLISLITDSKLSNHVLKKCFKKMEEFMKNLIQIILRNRSVNRFQALHSVSETLGLLGKNNILRNSLISLLLSEVRQFAEQLLQAHQVQSVYDITRYENIFFLCMILEQLLQNETEESNISSSDYGGEEKIKFLKNLDQIILHLSDEFPLFSLYLWRVSVLLNSGQMCSHNLCVELPS</sequence>
<name>A0A8C3RDA2_9PASS</name>
<dbReference type="AlphaFoldDB" id="A0A8C3RDA2"/>
<dbReference type="GO" id="GO:0048477">
    <property type="term" value="P:oogenesis"/>
    <property type="evidence" value="ECO:0007669"/>
    <property type="project" value="TreeGrafter"/>
</dbReference>
<dbReference type="InterPro" id="IPR025888">
    <property type="entry name" value="MEI4"/>
</dbReference>
<reference evidence="3" key="1">
    <citation type="submission" date="2025-08" db="UniProtKB">
        <authorList>
            <consortium name="Ensembl"/>
        </authorList>
    </citation>
    <scope>IDENTIFICATION</scope>
</reference>
<dbReference type="GO" id="GO:0007283">
    <property type="term" value="P:spermatogenesis"/>
    <property type="evidence" value="ECO:0007669"/>
    <property type="project" value="TreeGrafter"/>
</dbReference>
<evidence type="ECO:0000313" key="3">
    <source>
        <dbReference type="Ensembl" id="ENSCRFP00000019228.1"/>
    </source>
</evidence>
<dbReference type="PANTHER" id="PTHR28575:SF1">
    <property type="entry name" value="MEIOSIS-SPECIFIC PROTEIN MEI4"/>
    <property type="match status" value="1"/>
</dbReference>
<dbReference type="PANTHER" id="PTHR28575">
    <property type="entry name" value="MEIOSIS-SPECIFIC PROTEIN MEI4"/>
    <property type="match status" value="1"/>
</dbReference>
<dbReference type="Proteomes" id="UP000694396">
    <property type="component" value="Unplaced"/>
</dbReference>